<dbReference type="Pfam" id="PF05016">
    <property type="entry name" value="ParE_toxin"/>
    <property type="match status" value="1"/>
</dbReference>
<dbReference type="InterPro" id="IPR007712">
    <property type="entry name" value="RelE/ParE_toxin"/>
</dbReference>
<accession>A0ABT2ZQJ6</accession>
<gene>
    <name evidence="3" type="ORF">OEZ71_12000</name>
</gene>
<dbReference type="EMBL" id="JAOWKZ010000003">
    <property type="protein sequence ID" value="MCV2873016.1"/>
    <property type="molecule type" value="Genomic_DNA"/>
</dbReference>
<name>A0ABT2ZQJ6_9RHOB</name>
<comment type="similarity">
    <text evidence="2">Belongs to the RelE toxin family.</text>
</comment>
<keyword evidence="1" id="KW-1277">Toxin-antitoxin system</keyword>
<evidence type="ECO:0000313" key="3">
    <source>
        <dbReference type="EMBL" id="MCV2873016.1"/>
    </source>
</evidence>
<dbReference type="Gene3D" id="3.30.2310.20">
    <property type="entry name" value="RelE-like"/>
    <property type="match status" value="1"/>
</dbReference>
<evidence type="ECO:0000313" key="4">
    <source>
        <dbReference type="Proteomes" id="UP001652564"/>
    </source>
</evidence>
<reference evidence="3 4" key="1">
    <citation type="submission" date="2022-10" db="EMBL/GenBank/DDBJ databases">
        <title>Defluviimonas sp. nov., isolated from ocean surface sediments.</title>
        <authorList>
            <person name="He W."/>
            <person name="Wang L."/>
            <person name="Zhang D.-F."/>
        </authorList>
    </citation>
    <scope>NUCLEOTIDE SEQUENCE [LARGE SCALE GENOMIC DNA]</scope>
    <source>
        <strain evidence="3 4">WL0050</strain>
    </source>
</reference>
<proteinExistence type="inferred from homology"/>
<dbReference type="Proteomes" id="UP001652564">
    <property type="component" value="Unassembled WGS sequence"/>
</dbReference>
<comment type="caution">
    <text evidence="3">The sequence shown here is derived from an EMBL/GenBank/DDBJ whole genome shotgun (WGS) entry which is preliminary data.</text>
</comment>
<protein>
    <recommendedName>
        <fullName evidence="2">Toxin</fullName>
    </recommendedName>
</protein>
<keyword evidence="4" id="KW-1185">Reference proteome</keyword>
<dbReference type="PIRSF" id="PIRSF029218">
    <property type="entry name" value="ParE"/>
    <property type="match status" value="1"/>
</dbReference>
<evidence type="ECO:0000256" key="1">
    <source>
        <dbReference type="ARBA" id="ARBA00022649"/>
    </source>
</evidence>
<dbReference type="InterPro" id="IPR035093">
    <property type="entry name" value="RelE/ParE_toxin_dom_sf"/>
</dbReference>
<organism evidence="3 4">
    <name type="scientific">Albidovulum litorale</name>
    <dbReference type="NCBI Taxonomy" id="2984134"/>
    <lineage>
        <taxon>Bacteria</taxon>
        <taxon>Pseudomonadati</taxon>
        <taxon>Pseudomonadota</taxon>
        <taxon>Alphaproteobacteria</taxon>
        <taxon>Rhodobacterales</taxon>
        <taxon>Paracoccaceae</taxon>
        <taxon>Albidovulum</taxon>
    </lineage>
</organism>
<dbReference type="RefSeq" id="WP_263740234.1">
    <property type="nucleotide sequence ID" value="NZ_JAOWKZ010000003.1"/>
</dbReference>
<dbReference type="InterPro" id="IPR028344">
    <property type="entry name" value="ParE1/4"/>
</dbReference>
<evidence type="ECO:0000256" key="2">
    <source>
        <dbReference type="PIRNR" id="PIRNR029218"/>
    </source>
</evidence>
<sequence length="111" mass="12654">MQKPSRLVCTADTPGEMTRILYSPLAEADLEDIWLFTAQRWSTEQAVACNTDLINAVDQHARGDRTGRPVSIAEGMQKYLSGRHVIFFRKSEDDIVVVRILHQSMDVERHL</sequence>